<keyword evidence="3" id="KW-1185">Reference proteome</keyword>
<sequence length="256" mass="28283">MAWVRSPTTAWVQSHAPVAPSTGTRAELMRLESVAAGVCGVPTNSISLLPSQLRRRSVIRIGPATLPVRKKGKPVPPVGSRAKFPNNSRRAAVRPISIIECTPYETGARRDRQLLYSCRTGCAYIRRIDVHRCEGEPQKIESGNSLSWRGGQSLSREEDGGNEARHRGKETPGRAYPKWTVGNRGEVKTKNETRNLKKTLGLESSETQVQEREITTNGADGKAYDDESASENNSTQPQIPSQRNRKSGQGHWASEW</sequence>
<feature type="compositionally biased region" description="Polar residues" evidence="1">
    <location>
        <begin position="141"/>
        <end position="154"/>
    </location>
</feature>
<protein>
    <submittedName>
        <fullName evidence="2">Uncharacterized protein</fullName>
    </submittedName>
</protein>
<feature type="region of interest" description="Disordered" evidence="1">
    <location>
        <begin position="138"/>
        <end position="256"/>
    </location>
</feature>
<reference evidence="2" key="1">
    <citation type="submission" date="2023-03" db="EMBL/GenBank/DDBJ databases">
        <title>Massive genome expansion in bonnet fungi (Mycena s.s.) driven by repeated elements and novel gene families across ecological guilds.</title>
        <authorList>
            <consortium name="Lawrence Berkeley National Laboratory"/>
            <person name="Harder C.B."/>
            <person name="Miyauchi S."/>
            <person name="Viragh M."/>
            <person name="Kuo A."/>
            <person name="Thoen E."/>
            <person name="Andreopoulos B."/>
            <person name="Lu D."/>
            <person name="Skrede I."/>
            <person name="Drula E."/>
            <person name="Henrissat B."/>
            <person name="Morin E."/>
            <person name="Kohler A."/>
            <person name="Barry K."/>
            <person name="LaButti K."/>
            <person name="Morin E."/>
            <person name="Salamov A."/>
            <person name="Lipzen A."/>
            <person name="Mereny Z."/>
            <person name="Hegedus B."/>
            <person name="Baldrian P."/>
            <person name="Stursova M."/>
            <person name="Weitz H."/>
            <person name="Taylor A."/>
            <person name="Grigoriev I.V."/>
            <person name="Nagy L.G."/>
            <person name="Martin F."/>
            <person name="Kauserud H."/>
        </authorList>
    </citation>
    <scope>NUCLEOTIDE SEQUENCE</scope>
    <source>
        <strain evidence="2">CBHHK002</strain>
    </source>
</reference>
<dbReference type="EMBL" id="JARIHO010000019">
    <property type="protein sequence ID" value="KAJ7347229.1"/>
    <property type="molecule type" value="Genomic_DNA"/>
</dbReference>
<feature type="compositionally biased region" description="Basic and acidic residues" evidence="1">
    <location>
        <begin position="155"/>
        <end position="172"/>
    </location>
</feature>
<proteinExistence type="predicted"/>
<evidence type="ECO:0000256" key="1">
    <source>
        <dbReference type="SAM" id="MobiDB-lite"/>
    </source>
</evidence>
<evidence type="ECO:0000313" key="2">
    <source>
        <dbReference type="EMBL" id="KAJ7347229.1"/>
    </source>
</evidence>
<feature type="compositionally biased region" description="Basic and acidic residues" evidence="1">
    <location>
        <begin position="185"/>
        <end position="195"/>
    </location>
</feature>
<name>A0AAD7EQU3_9AGAR</name>
<evidence type="ECO:0000313" key="3">
    <source>
        <dbReference type="Proteomes" id="UP001218218"/>
    </source>
</evidence>
<feature type="compositionally biased region" description="Polar residues" evidence="1">
    <location>
        <begin position="230"/>
        <end position="242"/>
    </location>
</feature>
<organism evidence="2 3">
    <name type="scientific">Mycena albidolilacea</name>
    <dbReference type="NCBI Taxonomy" id="1033008"/>
    <lineage>
        <taxon>Eukaryota</taxon>
        <taxon>Fungi</taxon>
        <taxon>Dikarya</taxon>
        <taxon>Basidiomycota</taxon>
        <taxon>Agaricomycotina</taxon>
        <taxon>Agaricomycetes</taxon>
        <taxon>Agaricomycetidae</taxon>
        <taxon>Agaricales</taxon>
        <taxon>Marasmiineae</taxon>
        <taxon>Mycenaceae</taxon>
        <taxon>Mycena</taxon>
    </lineage>
</organism>
<accession>A0AAD7EQU3</accession>
<dbReference type="Proteomes" id="UP001218218">
    <property type="component" value="Unassembled WGS sequence"/>
</dbReference>
<comment type="caution">
    <text evidence="2">The sequence shown here is derived from an EMBL/GenBank/DDBJ whole genome shotgun (WGS) entry which is preliminary data.</text>
</comment>
<dbReference type="AlphaFoldDB" id="A0AAD7EQU3"/>
<gene>
    <name evidence="2" type="ORF">DFH08DRAFT_808987</name>
</gene>